<accession>A0A9X2V7Q9</accession>
<name>A0A9X2V7Q9_9BACT</name>
<dbReference type="SUPFAM" id="SSF56672">
    <property type="entry name" value="DNA/RNA polymerases"/>
    <property type="match status" value="1"/>
</dbReference>
<dbReference type="EMBL" id="JANUBL010000010">
    <property type="protein sequence ID" value="MCS4122822.1"/>
    <property type="molecule type" value="Genomic_DNA"/>
</dbReference>
<evidence type="ECO:0000313" key="3">
    <source>
        <dbReference type="Proteomes" id="UP001155144"/>
    </source>
</evidence>
<sequence>MTEKSKTEQSQPTPPDFPNFDETYATESGVPVHMVQWRPWDDIVPKQFLEALVKEFPLRGADDLRLLLSLAVTAKVNQPEQRIIFPRLAIAECIDLPVDRCRNENAARSRLSNFLERILPSTDILPYSYKQGKATTVAWHEEAVDHEVLRLRNQQSSTAGDLEDAYVYPEWDEGDRVMRSKSKSERLDKRKAELSDWNSEREKVDIQTKLLKYLHDHHGNSFTINKEDYRKAKEIAQDYSETTAEEKRVKGQLLQNLDRVNWDPFPLYHLSEGPNGSVRLNPCQPYGSVRLNPCQPSLASIPKKMRRALKPNWIELDLSHAHLAIAAGEWDLTQVQHALRESHNEGNQSIWRDFYDSTGCEAHGISLAVAKSGFKDALYALLYGASPNNIYEAIKESYQDETSSPTLDLPDSVLAEFGNHWIINRLYEAREQRIAELRDRSVVEDVFGRKLRYDPSQHEDIRSVMSKLAQSVELKLLEPVVNTTSEV</sequence>
<proteinExistence type="predicted"/>
<dbReference type="RefSeq" id="WP_259040498.1">
    <property type="nucleotide sequence ID" value="NZ_JANUBL010000010.1"/>
</dbReference>
<feature type="region of interest" description="Disordered" evidence="1">
    <location>
        <begin position="1"/>
        <end position="21"/>
    </location>
</feature>
<organism evidence="2 3">
    <name type="scientific">Salinibacter ruber</name>
    <dbReference type="NCBI Taxonomy" id="146919"/>
    <lineage>
        <taxon>Bacteria</taxon>
        <taxon>Pseudomonadati</taxon>
        <taxon>Rhodothermota</taxon>
        <taxon>Rhodothermia</taxon>
        <taxon>Rhodothermales</taxon>
        <taxon>Salinibacteraceae</taxon>
        <taxon>Salinibacter</taxon>
    </lineage>
</organism>
<evidence type="ECO:0000256" key="1">
    <source>
        <dbReference type="SAM" id="MobiDB-lite"/>
    </source>
</evidence>
<protein>
    <submittedName>
        <fullName evidence="2">Uncharacterized protein</fullName>
    </submittedName>
</protein>
<dbReference type="Proteomes" id="UP001155144">
    <property type="component" value="Unassembled WGS sequence"/>
</dbReference>
<dbReference type="AlphaFoldDB" id="A0A9X2V7Q9"/>
<comment type="caution">
    <text evidence="2">The sequence shown here is derived from an EMBL/GenBank/DDBJ whole genome shotgun (WGS) entry which is preliminary data.</text>
</comment>
<reference evidence="2" key="1">
    <citation type="submission" date="2022-08" db="EMBL/GenBank/DDBJ databases">
        <title>Genomic Encyclopedia of Type Strains, Phase V (KMG-V): Genome sequencing to study the core and pangenomes of soil and plant-associated prokaryotes.</title>
        <authorList>
            <person name="Whitman W."/>
        </authorList>
    </citation>
    <scope>NUCLEOTIDE SEQUENCE</scope>
    <source>
        <strain evidence="2">SP3026</strain>
    </source>
</reference>
<gene>
    <name evidence="2" type="ORF">GGP45_003189</name>
</gene>
<dbReference type="InterPro" id="IPR043502">
    <property type="entry name" value="DNA/RNA_pol_sf"/>
</dbReference>
<evidence type="ECO:0000313" key="2">
    <source>
        <dbReference type="EMBL" id="MCS4122822.1"/>
    </source>
</evidence>